<dbReference type="RefSeq" id="WP_250924658.1">
    <property type="nucleotide sequence ID" value="NZ_JAMQAW010000122.1"/>
</dbReference>
<dbReference type="EMBL" id="JAMQAW010000122">
    <property type="protein sequence ID" value="MCM2394383.1"/>
    <property type="molecule type" value="Genomic_DNA"/>
</dbReference>
<gene>
    <name evidence="1" type="ORF">NBG84_39990</name>
</gene>
<comment type="caution">
    <text evidence="1">The sequence shown here is derived from an EMBL/GenBank/DDBJ whole genome shotgun (WGS) entry which is preliminary data.</text>
</comment>
<proteinExistence type="predicted"/>
<dbReference type="InterPro" id="IPR027417">
    <property type="entry name" value="P-loop_NTPase"/>
</dbReference>
<sequence length="286" mass="30825">MNTETTTAALAQLHLPQPALYVLIGAAGAGKSTVAATFPASWRLSLDECRARICDDAGSQDSTPDALRVFGAILEGRLVRRLPTVVDATSTQAPHRVGLIDRAHAYGLPVIAIAVRTDLAICQARQASRPTSRRVPAKVIARQHQDVPSLEALLREGFDQAHDATDLDLMRMLLEHAAAAGPDPHDTIRATFGPDLTDLFTFSDSAHSTGVFAVAGRELTIRYWDAGDPFDHHWQARHGQCPHGCGGTRWARVDDATDLLNVHQGGSPDDVWCDTCDNTAIAASTW</sequence>
<organism evidence="1 2">
    <name type="scientific">Streptomyces albipurpureus</name>
    <dbReference type="NCBI Taxonomy" id="2897419"/>
    <lineage>
        <taxon>Bacteria</taxon>
        <taxon>Bacillati</taxon>
        <taxon>Actinomycetota</taxon>
        <taxon>Actinomycetes</taxon>
        <taxon>Kitasatosporales</taxon>
        <taxon>Streptomycetaceae</taxon>
        <taxon>Streptomyces</taxon>
    </lineage>
</organism>
<reference evidence="1" key="1">
    <citation type="submission" date="2022-06" db="EMBL/GenBank/DDBJ databases">
        <title>Genome public.</title>
        <authorList>
            <person name="Sun Q."/>
        </authorList>
    </citation>
    <scope>NUCLEOTIDE SEQUENCE</scope>
    <source>
        <strain evidence="1">CWNU-1</strain>
    </source>
</reference>
<keyword evidence="2" id="KW-1185">Reference proteome</keyword>
<dbReference type="Proteomes" id="UP001431429">
    <property type="component" value="Unassembled WGS sequence"/>
</dbReference>
<protein>
    <submittedName>
        <fullName evidence="1">AAA family ATPase</fullName>
    </submittedName>
</protein>
<dbReference type="Gene3D" id="3.40.50.300">
    <property type="entry name" value="P-loop containing nucleotide triphosphate hydrolases"/>
    <property type="match status" value="1"/>
</dbReference>
<dbReference type="Pfam" id="PF13671">
    <property type="entry name" value="AAA_33"/>
    <property type="match status" value="1"/>
</dbReference>
<accession>A0ABT0V0L5</accession>
<name>A0ABT0V0L5_9ACTN</name>
<evidence type="ECO:0000313" key="1">
    <source>
        <dbReference type="EMBL" id="MCM2394383.1"/>
    </source>
</evidence>
<dbReference type="SUPFAM" id="SSF52540">
    <property type="entry name" value="P-loop containing nucleoside triphosphate hydrolases"/>
    <property type="match status" value="1"/>
</dbReference>
<evidence type="ECO:0000313" key="2">
    <source>
        <dbReference type="Proteomes" id="UP001431429"/>
    </source>
</evidence>